<dbReference type="Proteomes" id="UP000034837">
    <property type="component" value="Unassembled WGS sequence"/>
</dbReference>
<keyword evidence="1" id="KW-0812">Transmembrane</keyword>
<evidence type="ECO:0000256" key="1">
    <source>
        <dbReference type="SAM" id="Phobius"/>
    </source>
</evidence>
<feature type="transmembrane region" description="Helical" evidence="1">
    <location>
        <begin position="90"/>
        <end position="110"/>
    </location>
</feature>
<gene>
    <name evidence="3" type="ORF">UV20_C0004G0077</name>
</gene>
<proteinExistence type="predicted"/>
<dbReference type="Pfam" id="PF00892">
    <property type="entry name" value="EamA"/>
    <property type="match status" value="1"/>
</dbReference>
<dbReference type="AlphaFoldDB" id="A0A0G1CE64"/>
<keyword evidence="1" id="KW-1133">Transmembrane helix</keyword>
<feature type="transmembrane region" description="Helical" evidence="1">
    <location>
        <begin position="116"/>
        <end position="134"/>
    </location>
</feature>
<dbReference type="GO" id="GO:0016020">
    <property type="term" value="C:membrane"/>
    <property type="evidence" value="ECO:0007669"/>
    <property type="project" value="InterPro"/>
</dbReference>
<dbReference type="PANTHER" id="PTHR22911:SF137">
    <property type="entry name" value="SOLUTE CARRIER FAMILY 35 MEMBER G2-RELATED"/>
    <property type="match status" value="1"/>
</dbReference>
<dbReference type="InterPro" id="IPR037185">
    <property type="entry name" value="EmrE-like"/>
</dbReference>
<feature type="domain" description="EamA" evidence="2">
    <location>
        <begin position="2"/>
        <end position="133"/>
    </location>
</feature>
<evidence type="ECO:0000313" key="4">
    <source>
        <dbReference type="Proteomes" id="UP000034837"/>
    </source>
</evidence>
<comment type="caution">
    <text evidence="3">The sequence shown here is derived from an EMBL/GenBank/DDBJ whole genome shotgun (WGS) entry which is preliminary data.</text>
</comment>
<keyword evidence="1" id="KW-0472">Membrane</keyword>
<dbReference type="Gene3D" id="1.10.3730.20">
    <property type="match status" value="1"/>
</dbReference>
<accession>A0A0G1CE64</accession>
<organism evidence="3 4">
    <name type="scientific">Candidatus Magasanikbacteria bacterium GW2011_GWA2_42_32</name>
    <dbReference type="NCBI Taxonomy" id="1619039"/>
    <lineage>
        <taxon>Bacteria</taxon>
        <taxon>Candidatus Magasanikiibacteriota</taxon>
    </lineage>
</organism>
<dbReference type="PANTHER" id="PTHR22911">
    <property type="entry name" value="ACYL-MALONYL CONDENSING ENZYME-RELATED"/>
    <property type="match status" value="1"/>
</dbReference>
<reference evidence="3 4" key="1">
    <citation type="journal article" date="2015" name="Nature">
        <title>rRNA introns, odd ribosomes, and small enigmatic genomes across a large radiation of phyla.</title>
        <authorList>
            <person name="Brown C.T."/>
            <person name="Hug L.A."/>
            <person name="Thomas B.C."/>
            <person name="Sharon I."/>
            <person name="Castelle C.J."/>
            <person name="Singh A."/>
            <person name="Wilkins M.J."/>
            <person name="Williams K.H."/>
            <person name="Banfield J.F."/>
        </authorList>
    </citation>
    <scope>NUCLEOTIDE SEQUENCE [LARGE SCALE GENOMIC DNA]</scope>
</reference>
<dbReference type="SUPFAM" id="SSF103481">
    <property type="entry name" value="Multidrug resistance efflux transporter EmrE"/>
    <property type="match status" value="1"/>
</dbReference>
<protein>
    <submittedName>
        <fullName evidence="3">Conserved hypothetical membrane protein, DUF6 family</fullName>
    </submittedName>
</protein>
<dbReference type="InterPro" id="IPR000620">
    <property type="entry name" value="EamA_dom"/>
</dbReference>
<feature type="transmembrane region" description="Helical" evidence="1">
    <location>
        <begin position="239"/>
        <end position="262"/>
    </location>
</feature>
<sequence length="294" mass="33087">MWLLISLIGYFLNALSAVVDKILISKKISNPAVYVFYISLLGLFGLVLAPWGLALISWWNLFVSLIAGISFALALLYLFKSLKISESSRITPFIGGFSPIFVFIFSFFILNERLNPKQIMAFVVIILGTVLISLGKTGKSNSRRVYWLALFSAFFFGLSYALTKYLFNNLSFVNAFVWLRLTTFVGALFLLLSAQNRHDIFHQDKKIARQSGFLFLFGQVAGAASFLLINYAISLASVTLVNALQGLQYAFLLVLVLILFKWRPNLLEEKIKGWVLVQKILAIILIGWGLFLLV</sequence>
<feature type="transmembrane region" description="Helical" evidence="1">
    <location>
        <begin position="58"/>
        <end position="78"/>
    </location>
</feature>
<feature type="transmembrane region" description="Helical" evidence="1">
    <location>
        <begin position="146"/>
        <end position="167"/>
    </location>
</feature>
<name>A0A0G1CE64_9BACT</name>
<feature type="transmembrane region" description="Helical" evidence="1">
    <location>
        <begin position="31"/>
        <end position="52"/>
    </location>
</feature>
<dbReference type="EMBL" id="LCDO01000004">
    <property type="protein sequence ID" value="KKS56981.1"/>
    <property type="molecule type" value="Genomic_DNA"/>
</dbReference>
<feature type="transmembrane region" description="Helical" evidence="1">
    <location>
        <begin position="173"/>
        <end position="192"/>
    </location>
</feature>
<evidence type="ECO:0000259" key="2">
    <source>
        <dbReference type="Pfam" id="PF00892"/>
    </source>
</evidence>
<feature type="transmembrane region" description="Helical" evidence="1">
    <location>
        <begin position="274"/>
        <end position="293"/>
    </location>
</feature>
<evidence type="ECO:0000313" key="3">
    <source>
        <dbReference type="EMBL" id="KKS56981.1"/>
    </source>
</evidence>
<feature type="transmembrane region" description="Helical" evidence="1">
    <location>
        <begin position="213"/>
        <end position="233"/>
    </location>
</feature>
<feature type="transmembrane region" description="Helical" evidence="1">
    <location>
        <begin position="6"/>
        <end position="24"/>
    </location>
</feature>